<dbReference type="RefSeq" id="XP_039118577.1">
    <property type="nucleotide sequence ID" value="XM_039262643.1"/>
</dbReference>
<name>A0AB40AU60_DIOCR</name>
<reference evidence="3" key="1">
    <citation type="submission" date="2025-08" db="UniProtKB">
        <authorList>
            <consortium name="RefSeq"/>
        </authorList>
    </citation>
    <scope>IDENTIFICATION</scope>
</reference>
<dbReference type="Proteomes" id="UP001515500">
    <property type="component" value="Unplaced"/>
</dbReference>
<gene>
    <name evidence="3" type="primary">LOC120254543</name>
</gene>
<dbReference type="Pfam" id="PF13966">
    <property type="entry name" value="zf-RVT"/>
    <property type="match status" value="1"/>
</dbReference>
<evidence type="ECO:0000313" key="2">
    <source>
        <dbReference type="Proteomes" id="UP001515500"/>
    </source>
</evidence>
<dbReference type="AlphaFoldDB" id="A0AB40AU60"/>
<organism evidence="2 3">
    <name type="scientific">Dioscorea cayennensis subsp. rotundata</name>
    <name type="common">White Guinea yam</name>
    <name type="synonym">Dioscorea rotundata</name>
    <dbReference type="NCBI Taxonomy" id="55577"/>
    <lineage>
        <taxon>Eukaryota</taxon>
        <taxon>Viridiplantae</taxon>
        <taxon>Streptophyta</taxon>
        <taxon>Embryophyta</taxon>
        <taxon>Tracheophyta</taxon>
        <taxon>Spermatophyta</taxon>
        <taxon>Magnoliopsida</taxon>
        <taxon>Liliopsida</taxon>
        <taxon>Dioscoreales</taxon>
        <taxon>Dioscoreaceae</taxon>
        <taxon>Dioscorea</taxon>
    </lineage>
</organism>
<evidence type="ECO:0000313" key="3">
    <source>
        <dbReference type="RefSeq" id="XP_039118577.1"/>
    </source>
</evidence>
<evidence type="ECO:0000259" key="1">
    <source>
        <dbReference type="Pfam" id="PF13966"/>
    </source>
</evidence>
<accession>A0AB40AU60</accession>
<sequence length="268" mass="30455">MASSFLTGLGEGTVRDLVGREDWLPRGDYPSLSRLLMGLANHTGPGEDLKRWRLSSNGVFSVKSFYSFLVDGGIRCPWTPVILKGSCPRKVNLINWLAWEDKILSLENLALRRCNLLPSTTCVMCHSNVESTNHLFLQCPVALHVWGFFGHLFDVRSNPSSMRDLWGNWRKNIKRPLSTFWDLLIRAITWNIWIERNARIFSSSCASNATIIVKIVHMLLMWLNAVPEAKRAKLEEPIKKIKKSLEFVATREVELNAPPEHISSTGEV</sequence>
<keyword evidence="2" id="KW-1185">Reference proteome</keyword>
<proteinExistence type="predicted"/>
<dbReference type="InterPro" id="IPR026960">
    <property type="entry name" value="RVT-Znf"/>
</dbReference>
<feature type="domain" description="Reverse transcriptase zinc-binding" evidence="1">
    <location>
        <begin position="60"/>
        <end position="146"/>
    </location>
</feature>
<dbReference type="GeneID" id="120254543"/>
<protein>
    <submittedName>
        <fullName evidence="3">Uncharacterized protein LOC120254543</fullName>
    </submittedName>
</protein>